<protein>
    <submittedName>
        <fullName evidence="2">SRPBCC family protein</fullName>
    </submittedName>
</protein>
<dbReference type="EMBL" id="CP101987">
    <property type="protein sequence ID" value="UUI71760.1"/>
    <property type="molecule type" value="Genomic_DNA"/>
</dbReference>
<dbReference type="InterPro" id="IPR023393">
    <property type="entry name" value="START-like_dom_sf"/>
</dbReference>
<organism evidence="2 3">
    <name type="scientific">Cellulomonas xiejunii</name>
    <dbReference type="NCBI Taxonomy" id="2968083"/>
    <lineage>
        <taxon>Bacteria</taxon>
        <taxon>Bacillati</taxon>
        <taxon>Actinomycetota</taxon>
        <taxon>Actinomycetes</taxon>
        <taxon>Micrococcales</taxon>
        <taxon>Cellulomonadaceae</taxon>
        <taxon>Cellulomonas</taxon>
    </lineage>
</organism>
<sequence length="212" mass="24075">MTTPIYVETHIRASLDRVWDLTQDTQQHPRWDGRFSRITPVEALPTGGYRFRYELRLPLHTLAGTGTSLGERHRPDGTRTSALRFTTPDRLSPLGDGRGYWRYVPTDDGVTFVTGYDYEPGWGRLLDRLVVRPLVGWLTAWSFDRLRLWAEDGVEPERWPLPSVLAVWRPDRPRAGRCLRAPRRGSTGRAVPASGPSVMDDAPTTLDQLEAP</sequence>
<reference evidence="2 3" key="1">
    <citation type="submission" date="2022-07" db="EMBL/GenBank/DDBJ databases">
        <title>Novel species in genus cellulomonas.</title>
        <authorList>
            <person name="Ye L."/>
        </authorList>
    </citation>
    <scope>NUCLEOTIDE SEQUENCE [LARGE SCALE GENOMIC DNA]</scope>
    <source>
        <strain evidence="3">zg-B89</strain>
    </source>
</reference>
<evidence type="ECO:0000313" key="3">
    <source>
        <dbReference type="Proteomes" id="UP001316384"/>
    </source>
</evidence>
<evidence type="ECO:0000256" key="1">
    <source>
        <dbReference type="SAM" id="MobiDB-lite"/>
    </source>
</evidence>
<dbReference type="Pfam" id="PF10604">
    <property type="entry name" value="Polyketide_cyc2"/>
    <property type="match status" value="1"/>
</dbReference>
<dbReference type="InterPro" id="IPR019587">
    <property type="entry name" value="Polyketide_cyclase/dehydratase"/>
</dbReference>
<feature type="region of interest" description="Disordered" evidence="1">
    <location>
        <begin position="177"/>
        <end position="212"/>
    </location>
</feature>
<dbReference type="Gene3D" id="3.30.530.20">
    <property type="match status" value="1"/>
</dbReference>
<keyword evidence="3" id="KW-1185">Reference proteome</keyword>
<dbReference type="Proteomes" id="UP001316384">
    <property type="component" value="Chromosome"/>
</dbReference>
<evidence type="ECO:0000313" key="2">
    <source>
        <dbReference type="EMBL" id="UUI71760.1"/>
    </source>
</evidence>
<gene>
    <name evidence="2" type="ORF">NP048_18545</name>
</gene>
<dbReference type="SUPFAM" id="SSF55961">
    <property type="entry name" value="Bet v1-like"/>
    <property type="match status" value="1"/>
</dbReference>
<accession>A0ABY5KPN6</accession>
<feature type="region of interest" description="Disordered" evidence="1">
    <location>
        <begin position="66"/>
        <end position="88"/>
    </location>
</feature>
<dbReference type="RefSeq" id="WP_227576796.1">
    <property type="nucleotide sequence ID" value="NZ_CP101987.1"/>
</dbReference>
<proteinExistence type="predicted"/>
<name>A0ABY5KPN6_9CELL</name>